<dbReference type="Proteomes" id="UP000887579">
    <property type="component" value="Unplaced"/>
</dbReference>
<name>A0AC34G7X7_9BILA</name>
<proteinExistence type="predicted"/>
<accession>A0AC34G7X7</accession>
<sequence length="208" mass="23170">MAEKNPDLNQQFDPEIQLRQASVAQGQSVPVLRRGIKAIFVGPERSGKAEQGLNLAKKYCVCYLNTKNLLQAEAKSGSPLAPKIQGSEADADTVLQVLEKNLDTPQCKFGFIIDGFPRNISEAKKFDDFLVKRKTTLDTVVEFGQPDKWIFTGLLNSKNQVGKYYSKKGAYNSVDATKPFSQVTSKIDELFAKYVTNDRKNISMSNTH</sequence>
<reference evidence="2" key="1">
    <citation type="submission" date="2022-11" db="UniProtKB">
        <authorList>
            <consortium name="WormBaseParasite"/>
        </authorList>
    </citation>
    <scope>IDENTIFICATION</scope>
</reference>
<dbReference type="WBParaSite" id="ES5_v2.g25542.t1">
    <property type="protein sequence ID" value="ES5_v2.g25542.t1"/>
    <property type="gene ID" value="ES5_v2.g25542"/>
</dbReference>
<evidence type="ECO:0000313" key="2">
    <source>
        <dbReference type="WBParaSite" id="ES5_v2.g25542.t1"/>
    </source>
</evidence>
<organism evidence="1 2">
    <name type="scientific">Panagrolaimus sp. ES5</name>
    <dbReference type="NCBI Taxonomy" id="591445"/>
    <lineage>
        <taxon>Eukaryota</taxon>
        <taxon>Metazoa</taxon>
        <taxon>Ecdysozoa</taxon>
        <taxon>Nematoda</taxon>
        <taxon>Chromadorea</taxon>
        <taxon>Rhabditida</taxon>
        <taxon>Tylenchina</taxon>
        <taxon>Panagrolaimomorpha</taxon>
        <taxon>Panagrolaimoidea</taxon>
        <taxon>Panagrolaimidae</taxon>
        <taxon>Panagrolaimus</taxon>
    </lineage>
</organism>
<protein>
    <submittedName>
        <fullName evidence="2">Adenylate kinase</fullName>
    </submittedName>
</protein>
<evidence type="ECO:0000313" key="1">
    <source>
        <dbReference type="Proteomes" id="UP000887579"/>
    </source>
</evidence>